<name>A0ABW8YZR7_9FLAO</name>
<evidence type="ECO:0000313" key="3">
    <source>
        <dbReference type="Proteomes" id="UP001629156"/>
    </source>
</evidence>
<feature type="signal peptide" evidence="1">
    <location>
        <begin position="1"/>
        <end position="19"/>
    </location>
</feature>
<sequence>MKLKTLLILIVAFSMRCTAQQIELYEQFAGRYDFLFFGNTLNQGENGTGLPCTINTSSSATLALGTDDILLAAYLYWAGSGSEYPEISLNGQTIAPERTFALNFSDRDYFSAFANVTTLVEQQGNGTYTVANFDLTDIINGDTSDNLYCSNATNFGGWAIVVIYENNNLPLNQLNIYDGLQNVPDEVNITLPNLNVIDNQGAKIGFLAWEGDKSLAINETLRINNNILSNPPLNPANNAFNGTNSFTGSDTLYNMDLDVYDIQNYIAAGDTSAEIQLTSGRDFVMINAIITKLNSQLPNATVTAENITRDCRENKLVFNYTVYNTNSTDVLPAGIPVAIYLDGVLLATTQTQNALAIGESEQGTITINIPADYAIEGEITFVADDTGNGTGIVLETDENDNAYTLITNLLFLPEAVQPEDITVCLDAEGIALFDFSAYEQSLKNNDYETVTFYLSDEDARAANNRIYNTGSFAADENPQQIFVRLDNGSCFVTTSFLLISKKCPPVVYNYVTPNGDGYNDTFYIEGLRNIFPNFKISIYNRWGNLIWQGNNDVEDWDCVSSEQKVGASGTMVPTGTYYYVLELNDTDFPEPIAGWVYVTK</sequence>
<organism evidence="2 3">
    <name type="scientific">Flavobacterium rhizosphaerae</name>
    <dbReference type="NCBI Taxonomy" id="3163298"/>
    <lineage>
        <taxon>Bacteria</taxon>
        <taxon>Pseudomonadati</taxon>
        <taxon>Bacteroidota</taxon>
        <taxon>Flavobacteriia</taxon>
        <taxon>Flavobacteriales</taxon>
        <taxon>Flavobacteriaceae</taxon>
        <taxon>Flavobacterium</taxon>
    </lineage>
</organism>
<evidence type="ECO:0000256" key="1">
    <source>
        <dbReference type="SAM" id="SignalP"/>
    </source>
</evidence>
<keyword evidence="1" id="KW-0732">Signal</keyword>
<keyword evidence="3" id="KW-1185">Reference proteome</keyword>
<proteinExistence type="predicted"/>
<feature type="chain" id="PRO_5045341703" evidence="1">
    <location>
        <begin position="20"/>
        <end position="600"/>
    </location>
</feature>
<comment type="caution">
    <text evidence="2">The sequence shown here is derived from an EMBL/GenBank/DDBJ whole genome shotgun (WGS) entry which is preliminary data.</text>
</comment>
<reference evidence="2 3" key="1">
    <citation type="submission" date="2024-06" db="EMBL/GenBank/DDBJ databases">
        <authorList>
            <person name="Kaempfer P."/>
            <person name="Viver T."/>
        </authorList>
    </citation>
    <scope>NUCLEOTIDE SEQUENCE [LARGE SCALE GENOMIC DNA]</scope>
    <source>
        <strain evidence="2 3">ST-119</strain>
    </source>
</reference>
<dbReference type="Pfam" id="PF13585">
    <property type="entry name" value="CHU_C"/>
    <property type="match status" value="1"/>
</dbReference>
<gene>
    <name evidence="2" type="ORF">ABS766_15165</name>
</gene>
<protein>
    <submittedName>
        <fullName evidence="2">Gliding motility-associated C-terminal domain-containing protein</fullName>
    </submittedName>
</protein>
<dbReference type="EMBL" id="JBELPZ010000021">
    <property type="protein sequence ID" value="MFL9845758.1"/>
    <property type="molecule type" value="Genomic_DNA"/>
</dbReference>
<dbReference type="InterPro" id="IPR026341">
    <property type="entry name" value="T9SS_type_B"/>
</dbReference>
<accession>A0ABW8YZR7</accession>
<dbReference type="Proteomes" id="UP001629156">
    <property type="component" value="Unassembled WGS sequence"/>
</dbReference>
<dbReference type="NCBIfam" id="TIGR04131">
    <property type="entry name" value="Bac_Flav_CTERM"/>
    <property type="match status" value="1"/>
</dbReference>
<evidence type="ECO:0000313" key="2">
    <source>
        <dbReference type="EMBL" id="MFL9845758.1"/>
    </source>
</evidence>